<evidence type="ECO:0000313" key="6">
    <source>
        <dbReference type="Proteomes" id="UP001610334"/>
    </source>
</evidence>
<accession>A0ABR4GZI8</accession>
<dbReference type="Proteomes" id="UP001610334">
    <property type="component" value="Unassembled WGS sequence"/>
</dbReference>
<gene>
    <name evidence="5" type="ORF">BJX63DRAFT_436449</name>
</gene>
<dbReference type="Gene3D" id="3.40.50.720">
    <property type="entry name" value="NAD(P)-binding Rossmann-like Domain"/>
    <property type="match status" value="1"/>
</dbReference>
<keyword evidence="1" id="KW-0560">Oxidoreductase</keyword>
<dbReference type="EMBL" id="JBFXLT010000122">
    <property type="protein sequence ID" value="KAL2808062.1"/>
    <property type="molecule type" value="Genomic_DNA"/>
</dbReference>
<organism evidence="5 6">
    <name type="scientific">Aspergillus granulosus</name>
    <dbReference type="NCBI Taxonomy" id="176169"/>
    <lineage>
        <taxon>Eukaryota</taxon>
        <taxon>Fungi</taxon>
        <taxon>Dikarya</taxon>
        <taxon>Ascomycota</taxon>
        <taxon>Pezizomycotina</taxon>
        <taxon>Eurotiomycetes</taxon>
        <taxon>Eurotiomycetidae</taxon>
        <taxon>Eurotiales</taxon>
        <taxon>Aspergillaceae</taxon>
        <taxon>Aspergillus</taxon>
        <taxon>Aspergillus subgen. Nidulantes</taxon>
    </lineage>
</organism>
<comment type="similarity">
    <text evidence="2">Belongs to the NAD(P)-dependent epimerase/dehydratase family. Dihydroflavonol-4-reductase subfamily.</text>
</comment>
<dbReference type="InterPro" id="IPR001509">
    <property type="entry name" value="Epimerase_deHydtase"/>
</dbReference>
<keyword evidence="6" id="KW-1185">Reference proteome</keyword>
<keyword evidence="3" id="KW-0472">Membrane</keyword>
<dbReference type="Pfam" id="PF01370">
    <property type="entry name" value="Epimerase"/>
    <property type="match status" value="1"/>
</dbReference>
<evidence type="ECO:0000313" key="5">
    <source>
        <dbReference type="EMBL" id="KAL2808062.1"/>
    </source>
</evidence>
<evidence type="ECO:0000256" key="2">
    <source>
        <dbReference type="ARBA" id="ARBA00023445"/>
    </source>
</evidence>
<evidence type="ECO:0000259" key="4">
    <source>
        <dbReference type="Pfam" id="PF01370"/>
    </source>
</evidence>
<keyword evidence="3" id="KW-1133">Transmembrane helix</keyword>
<comment type="caution">
    <text evidence="5">The sequence shown here is derived from an EMBL/GenBank/DDBJ whole genome shotgun (WGS) entry which is preliminary data.</text>
</comment>
<reference evidence="5 6" key="1">
    <citation type="submission" date="2024-07" db="EMBL/GenBank/DDBJ databases">
        <title>Section-level genome sequencing and comparative genomics of Aspergillus sections Usti and Cavernicolus.</title>
        <authorList>
            <consortium name="Lawrence Berkeley National Laboratory"/>
            <person name="Nybo J.L."/>
            <person name="Vesth T.C."/>
            <person name="Theobald S."/>
            <person name="Frisvad J.C."/>
            <person name="Larsen T.O."/>
            <person name="Kjaerboelling I."/>
            <person name="Rothschild-Mancinelli K."/>
            <person name="Lyhne E.K."/>
            <person name="Kogle M.E."/>
            <person name="Barry K."/>
            <person name="Clum A."/>
            <person name="Na H."/>
            <person name="Ledsgaard L."/>
            <person name="Lin J."/>
            <person name="Lipzen A."/>
            <person name="Kuo A."/>
            <person name="Riley R."/>
            <person name="Mondo S."/>
            <person name="Labutti K."/>
            <person name="Haridas S."/>
            <person name="Pangalinan J."/>
            <person name="Salamov A.A."/>
            <person name="Simmons B.A."/>
            <person name="Magnuson J.K."/>
            <person name="Chen J."/>
            <person name="Drula E."/>
            <person name="Henrissat B."/>
            <person name="Wiebenga A."/>
            <person name="Lubbers R.J."/>
            <person name="Gomes A.C."/>
            <person name="Makela M.R."/>
            <person name="Stajich J."/>
            <person name="Grigoriev I.V."/>
            <person name="Mortensen U.H."/>
            <person name="De Vries R.P."/>
            <person name="Baker S.E."/>
            <person name="Andersen M.R."/>
        </authorList>
    </citation>
    <scope>NUCLEOTIDE SEQUENCE [LARGE SCALE GENOMIC DNA]</scope>
    <source>
        <strain evidence="5 6">CBS 588.65</strain>
    </source>
</reference>
<keyword evidence="3" id="KW-0812">Transmembrane</keyword>
<dbReference type="InterPro" id="IPR036291">
    <property type="entry name" value="NAD(P)-bd_dom_sf"/>
</dbReference>
<dbReference type="PANTHER" id="PTHR10366">
    <property type="entry name" value="NAD DEPENDENT EPIMERASE/DEHYDRATASE"/>
    <property type="match status" value="1"/>
</dbReference>
<name>A0ABR4GZI8_9EURO</name>
<feature type="transmembrane region" description="Helical" evidence="3">
    <location>
        <begin position="6"/>
        <end position="25"/>
    </location>
</feature>
<dbReference type="InterPro" id="IPR050425">
    <property type="entry name" value="NAD(P)_dehydrat-like"/>
</dbReference>
<dbReference type="PANTHER" id="PTHR10366:SF564">
    <property type="entry name" value="STEROL-4-ALPHA-CARBOXYLATE 3-DEHYDROGENASE, DECARBOXYLATING"/>
    <property type="match status" value="1"/>
</dbReference>
<evidence type="ECO:0000256" key="3">
    <source>
        <dbReference type="SAM" id="Phobius"/>
    </source>
</evidence>
<protein>
    <recommendedName>
        <fullName evidence="4">NAD-dependent epimerase/dehydratase domain-containing protein</fullName>
    </recommendedName>
</protein>
<dbReference type="SUPFAM" id="SSF51735">
    <property type="entry name" value="NAD(P)-binding Rossmann-fold domains"/>
    <property type="match status" value="1"/>
</dbReference>
<feature type="domain" description="NAD-dependent epimerase/dehydratase" evidence="4">
    <location>
        <begin position="7"/>
        <end position="218"/>
    </location>
</feature>
<sequence length="352" mass="38549">MSQPPLVLITGGTGFLALWVITHLFRAGYRVRTTVRSLSNIPHIKSCLREAGVTAEQITSLEVVQADLLTDTNWAAAVADTTYIQHIASPFPAHAPKDENELIAPAREGTLRVLRAARDVGCVKRVVLTSSFAAVGYGHAYEYAGSGGESGFTEEDWTDLNGERYVAAYQKSKTLAERAAWEFMQNESRERGGDEGGEKGKGLPFNLVTICPVSIYGPALGKEDGTSFRTLVELLTGNAPGIPKLHWPIVDWGAVCVYWEGSLWTEEIAQALRRNLGEKARKVPTRVLPNLAVRITALFWPVVKLVLPELGHEKTISNAKAREVLGWEWEYSSEEAVVAGGESLFKFGIVQV</sequence>
<evidence type="ECO:0000256" key="1">
    <source>
        <dbReference type="ARBA" id="ARBA00023002"/>
    </source>
</evidence>
<proteinExistence type="inferred from homology"/>